<dbReference type="NCBIfam" id="NF005156">
    <property type="entry name" value="PRK06635.1-5"/>
    <property type="match status" value="1"/>
</dbReference>
<dbReference type="AlphaFoldDB" id="W4QS11"/>
<accession>W4QS11</accession>
<dbReference type="InterPro" id="IPR036393">
    <property type="entry name" value="AceGlu_kinase-like_sf"/>
</dbReference>
<dbReference type="FunFam" id="3.30.2130.10:FF:000001">
    <property type="entry name" value="Bifunctional aspartokinase/homoserine dehydrogenase"/>
    <property type="match status" value="1"/>
</dbReference>
<gene>
    <name evidence="20" type="ORF">JCM9157_1972</name>
</gene>
<evidence type="ECO:0000256" key="11">
    <source>
        <dbReference type="ARBA" id="ARBA00022840"/>
    </source>
</evidence>
<dbReference type="Proteomes" id="UP000018896">
    <property type="component" value="Unassembled WGS sequence"/>
</dbReference>
<reference evidence="20 21" key="1">
    <citation type="journal article" date="2014" name="Genome Announc.">
        <title>Draft Genome Sequences of Three Alkaliphilic Bacillus Strains, Bacillus wakoensis JCM 9140T, Bacillus akibai JCM 9157T, and Bacillus hemicellulosilyticus JCM 9152T.</title>
        <authorList>
            <person name="Yuki M."/>
            <person name="Oshima K."/>
            <person name="Suda W."/>
            <person name="Oshida Y."/>
            <person name="Kitamura K."/>
            <person name="Iida T."/>
            <person name="Hattori M."/>
            <person name="Ohkuma M."/>
        </authorList>
    </citation>
    <scope>NUCLEOTIDE SEQUENCE [LARGE SCALE GENOMIC DNA]</scope>
    <source>
        <strain evidence="20 21">JCM 9157</strain>
    </source>
</reference>
<keyword evidence="7 17" id="KW-0808">Transferase</keyword>
<dbReference type="InterPro" id="IPR001341">
    <property type="entry name" value="Asp_kinase"/>
</dbReference>
<feature type="binding site" evidence="16">
    <location>
        <position position="74"/>
    </location>
    <ligand>
        <name>substrate</name>
    </ligand>
</feature>
<dbReference type="InterPro" id="IPR005260">
    <property type="entry name" value="Asp_kin_monofn"/>
</dbReference>
<dbReference type="Gene3D" id="3.40.1160.10">
    <property type="entry name" value="Acetylglutamate kinase-like"/>
    <property type="match status" value="1"/>
</dbReference>
<evidence type="ECO:0000256" key="6">
    <source>
        <dbReference type="ARBA" id="ARBA00022605"/>
    </source>
</evidence>
<dbReference type="PIRSF" id="PIRSF000726">
    <property type="entry name" value="Asp_kin"/>
    <property type="match status" value="1"/>
</dbReference>
<proteinExistence type="inferred from homology"/>
<evidence type="ECO:0000256" key="9">
    <source>
        <dbReference type="ARBA" id="ARBA00022741"/>
    </source>
</evidence>
<dbReference type="NCBIfam" id="NF005155">
    <property type="entry name" value="PRK06635.1-4"/>
    <property type="match status" value="1"/>
</dbReference>
<evidence type="ECO:0000256" key="4">
    <source>
        <dbReference type="ARBA" id="ARBA00005139"/>
    </source>
</evidence>
<evidence type="ECO:0000256" key="14">
    <source>
        <dbReference type="ARBA" id="ARBA00047872"/>
    </source>
</evidence>
<keyword evidence="21" id="KW-1185">Reference proteome</keyword>
<dbReference type="Pfam" id="PF00696">
    <property type="entry name" value="AA_kinase"/>
    <property type="match status" value="1"/>
</dbReference>
<dbReference type="NCBIfam" id="NF005154">
    <property type="entry name" value="PRK06635.1-2"/>
    <property type="match status" value="1"/>
</dbReference>
<evidence type="ECO:0000256" key="8">
    <source>
        <dbReference type="ARBA" id="ARBA00022737"/>
    </source>
</evidence>
<feature type="domain" description="ACT" evidence="19">
    <location>
        <begin position="263"/>
        <end position="337"/>
    </location>
</feature>
<feature type="domain" description="ACT" evidence="19">
    <location>
        <begin position="343"/>
        <end position="415"/>
    </location>
</feature>
<dbReference type="CDD" id="cd04923">
    <property type="entry name" value="ACT_AK-LysC-DapG-like_2"/>
    <property type="match status" value="1"/>
</dbReference>
<dbReference type="Pfam" id="PF22468">
    <property type="entry name" value="ACT_9"/>
    <property type="match status" value="2"/>
</dbReference>
<dbReference type="RefSeq" id="WP_035664020.1">
    <property type="nucleotide sequence ID" value="NZ_BAUV01000012.1"/>
</dbReference>
<dbReference type="CDD" id="cd04261">
    <property type="entry name" value="AAK_AKii-LysC-BS"/>
    <property type="match status" value="1"/>
</dbReference>
<comment type="pathway">
    <text evidence="4 18">Amino-acid biosynthesis; L-threonine biosynthesis; L-threonine from L-aspartate: step 1/5.</text>
</comment>
<keyword evidence="6 18" id="KW-0028">Amino-acid biosynthesis</keyword>
<dbReference type="UniPathway" id="UPA00034">
    <property type="reaction ID" value="UER00015"/>
</dbReference>
<dbReference type="InterPro" id="IPR002912">
    <property type="entry name" value="ACT_dom"/>
</dbReference>
<dbReference type="STRING" id="1236973.JCM9157_1972"/>
<feature type="binding site" evidence="16">
    <location>
        <position position="47"/>
    </location>
    <ligand>
        <name>substrate</name>
    </ligand>
</feature>
<keyword evidence="13" id="KW-0457">Lysine biosynthesis</keyword>
<keyword evidence="11 16" id="KW-0067">ATP-binding</keyword>
<comment type="function">
    <text evidence="1">Catalyzes the phosphorylation of the beta-carboxyl group of aspartic acid with ATP to yield 4-phospho-L-aspartate, which is involved in the branched biosynthetic pathway leading to the biosynthesis of amino acids threonine, isoleucine and methionine.</text>
</comment>
<dbReference type="EMBL" id="BAUV01000012">
    <property type="protein sequence ID" value="GAE34890.1"/>
    <property type="molecule type" value="Genomic_DNA"/>
</dbReference>
<keyword evidence="10 17" id="KW-0418">Kinase</keyword>
<dbReference type="InterPro" id="IPR054352">
    <property type="entry name" value="ACT_Aspartokinase"/>
</dbReference>
<dbReference type="OrthoDB" id="9799110at2"/>
<feature type="binding site" evidence="16">
    <location>
        <begin position="7"/>
        <end position="10"/>
    </location>
    <ligand>
        <name>ATP</name>
        <dbReference type="ChEBI" id="CHEBI:30616"/>
    </ligand>
</feature>
<dbReference type="GO" id="GO:0019877">
    <property type="term" value="P:diaminopimelate biosynthetic process"/>
    <property type="evidence" value="ECO:0007669"/>
    <property type="project" value="UniProtKB-KW"/>
</dbReference>
<comment type="caution">
    <text evidence="20">The sequence shown here is derived from an EMBL/GenBank/DDBJ whole genome shotgun (WGS) entry which is preliminary data.</text>
</comment>
<dbReference type="GO" id="GO:0005524">
    <property type="term" value="F:ATP binding"/>
    <property type="evidence" value="ECO:0007669"/>
    <property type="project" value="UniProtKB-KW"/>
</dbReference>
<dbReference type="NCBIfam" id="TIGR00656">
    <property type="entry name" value="asp_kin_monofn"/>
    <property type="match status" value="1"/>
</dbReference>
<evidence type="ECO:0000313" key="20">
    <source>
        <dbReference type="EMBL" id="GAE34890.1"/>
    </source>
</evidence>
<feature type="binding site" evidence="16">
    <location>
        <begin position="172"/>
        <end position="173"/>
    </location>
    <ligand>
        <name>ATP</name>
        <dbReference type="ChEBI" id="CHEBI:30616"/>
    </ligand>
</feature>
<evidence type="ECO:0000256" key="18">
    <source>
        <dbReference type="RuleBase" id="RU004249"/>
    </source>
</evidence>
<evidence type="ECO:0000256" key="16">
    <source>
        <dbReference type="PIRSR" id="PIRSR000726-1"/>
    </source>
</evidence>
<evidence type="ECO:0000256" key="1">
    <source>
        <dbReference type="ARBA" id="ARBA00003121"/>
    </source>
</evidence>
<dbReference type="UniPathway" id="UPA00051">
    <property type="reaction ID" value="UER00462"/>
</dbReference>
<protein>
    <recommendedName>
        <fullName evidence="17">Aspartokinase</fullName>
        <ecNumber evidence="17">2.7.2.4</ecNumber>
    </recommendedName>
</protein>
<dbReference type="InterPro" id="IPR001048">
    <property type="entry name" value="Asp/Glu/Uridylate_kinase"/>
</dbReference>
<name>W4QS11_HALA3</name>
<dbReference type="Gene3D" id="3.30.2130.10">
    <property type="entry name" value="VC0802-like"/>
    <property type="match status" value="1"/>
</dbReference>
<evidence type="ECO:0000256" key="3">
    <source>
        <dbReference type="ARBA" id="ARBA00004986"/>
    </source>
</evidence>
<evidence type="ECO:0000259" key="19">
    <source>
        <dbReference type="PROSITE" id="PS51671"/>
    </source>
</evidence>
<dbReference type="SUPFAM" id="SSF53633">
    <property type="entry name" value="Carbamate kinase-like"/>
    <property type="match status" value="1"/>
</dbReference>
<dbReference type="UniPathway" id="UPA00050">
    <property type="reaction ID" value="UER00461"/>
</dbReference>
<evidence type="ECO:0000256" key="5">
    <source>
        <dbReference type="ARBA" id="ARBA00010122"/>
    </source>
</evidence>
<evidence type="ECO:0000256" key="15">
    <source>
        <dbReference type="ARBA" id="ARBA00063835"/>
    </source>
</evidence>
<dbReference type="PROSITE" id="PS00324">
    <property type="entry name" value="ASPARTOKINASE"/>
    <property type="match status" value="1"/>
</dbReference>
<dbReference type="InterPro" id="IPR018042">
    <property type="entry name" value="Aspartate_kinase_CS"/>
</dbReference>
<comment type="subunit">
    <text evidence="15">Tetramer consisting of 2 isoforms Alpha (catalytic and regulation) and of a homodimer of 2 isoforms Beta (regulation).</text>
</comment>
<organism evidence="20 21">
    <name type="scientific">Halalkalibacter akibai (strain ATCC 43226 / DSM 21942 / CIP 109018 / JCM 9157 / 1139)</name>
    <name type="common">Bacillus akibai</name>
    <dbReference type="NCBI Taxonomy" id="1236973"/>
    <lineage>
        <taxon>Bacteria</taxon>
        <taxon>Bacillati</taxon>
        <taxon>Bacillota</taxon>
        <taxon>Bacilli</taxon>
        <taxon>Bacillales</taxon>
        <taxon>Bacillaceae</taxon>
        <taxon>Halalkalibacter</taxon>
    </lineage>
</organism>
<dbReference type="GO" id="GO:0009090">
    <property type="term" value="P:homoserine biosynthetic process"/>
    <property type="evidence" value="ECO:0007669"/>
    <property type="project" value="TreeGrafter"/>
</dbReference>
<evidence type="ECO:0000256" key="12">
    <source>
        <dbReference type="ARBA" id="ARBA00022915"/>
    </source>
</evidence>
<comment type="pathway">
    <text evidence="2 18">Amino-acid biosynthesis; L-lysine biosynthesis via DAP pathway; (S)-tetrahydrodipicolinate from L-aspartate: step 1/4.</text>
</comment>
<keyword evidence="9 16" id="KW-0547">Nucleotide-binding</keyword>
<feature type="binding site" evidence="16">
    <location>
        <position position="183"/>
    </location>
    <ligand>
        <name>ATP</name>
        <dbReference type="ChEBI" id="CHEBI:30616"/>
    </ligand>
</feature>
<dbReference type="GO" id="GO:0009089">
    <property type="term" value="P:lysine biosynthetic process via diaminopimelate"/>
    <property type="evidence" value="ECO:0007669"/>
    <property type="project" value="UniProtKB-UniPathway"/>
</dbReference>
<dbReference type="EC" id="2.7.2.4" evidence="17"/>
<dbReference type="PROSITE" id="PS51671">
    <property type="entry name" value="ACT"/>
    <property type="match status" value="2"/>
</dbReference>
<dbReference type="CDD" id="cd04913">
    <property type="entry name" value="ACT_AKii-LysC-BS-like_1"/>
    <property type="match status" value="1"/>
</dbReference>
<dbReference type="InterPro" id="IPR045865">
    <property type="entry name" value="ACT-like_dom_sf"/>
</dbReference>
<dbReference type="PANTHER" id="PTHR21499">
    <property type="entry name" value="ASPARTATE KINASE"/>
    <property type="match status" value="1"/>
</dbReference>
<sequence length="415" mass="45073">MARIVQKYGGTSVGSVERIKHVASRIEQSVVQGHELVVVVSAMGKSTDQLVQLAGDITDNPSKREMDMLLSTGEQVTISLLTMALHELGIEAISLTGWQAGMQTEASHGNARISEINSKRMEEELQSGKVVIVAGFQGISGTEITTLGRGGSDTTAVAIAAALKASRCDIYTDVTGVFTTDPRYIKSARKLHSISYDEMLEMANLGAGVLHPRAVEFAKNYDVPLMVASSMEDVIGTIIEEEVSMEQSLIVRGIAFENDVTKVTVSGLPNHLNTLSKLFTTLSSHQVNVDIIVQNQYDDNHVNISFSITQSSLKETLAVLQEAQEELQFTDIHFEEELAKVSIVGSGMVSNPGVAAQMFEVLAENEIYIKMVSTSEIKVSVVIEEANMVLAVERLHEAFQLAEEAEQVQEEVSSL</sequence>
<dbReference type="eggNOG" id="COG0527">
    <property type="taxonomic scope" value="Bacteria"/>
</dbReference>
<evidence type="ECO:0000256" key="10">
    <source>
        <dbReference type="ARBA" id="ARBA00022777"/>
    </source>
</evidence>
<dbReference type="GO" id="GO:0009088">
    <property type="term" value="P:threonine biosynthetic process"/>
    <property type="evidence" value="ECO:0007669"/>
    <property type="project" value="UniProtKB-UniPathway"/>
</dbReference>
<comment type="similarity">
    <text evidence="5 17">Belongs to the aspartokinase family.</text>
</comment>
<comment type="catalytic activity">
    <reaction evidence="14 17">
        <text>L-aspartate + ATP = 4-phospho-L-aspartate + ADP</text>
        <dbReference type="Rhea" id="RHEA:23776"/>
        <dbReference type="ChEBI" id="CHEBI:29991"/>
        <dbReference type="ChEBI" id="CHEBI:30616"/>
        <dbReference type="ChEBI" id="CHEBI:57535"/>
        <dbReference type="ChEBI" id="CHEBI:456216"/>
        <dbReference type="EC" id="2.7.2.4"/>
    </reaction>
</comment>
<dbReference type="InterPro" id="IPR041740">
    <property type="entry name" value="AKii-LysC-BS"/>
</dbReference>
<dbReference type="GO" id="GO:0005829">
    <property type="term" value="C:cytosol"/>
    <property type="evidence" value="ECO:0007669"/>
    <property type="project" value="TreeGrafter"/>
</dbReference>
<dbReference type="NCBIfam" id="TIGR00657">
    <property type="entry name" value="asp_kinases"/>
    <property type="match status" value="1"/>
</dbReference>
<evidence type="ECO:0000256" key="13">
    <source>
        <dbReference type="ARBA" id="ARBA00023154"/>
    </source>
</evidence>
<evidence type="ECO:0000313" key="21">
    <source>
        <dbReference type="Proteomes" id="UP000018896"/>
    </source>
</evidence>
<evidence type="ECO:0000256" key="7">
    <source>
        <dbReference type="ARBA" id="ARBA00022679"/>
    </source>
</evidence>
<evidence type="ECO:0000256" key="17">
    <source>
        <dbReference type="RuleBase" id="RU003448"/>
    </source>
</evidence>
<keyword evidence="12" id="KW-0220">Diaminopimelate biosynthesis</keyword>
<dbReference type="FunFam" id="3.40.1160.10:FF:000002">
    <property type="entry name" value="Aspartokinase"/>
    <property type="match status" value="1"/>
</dbReference>
<comment type="pathway">
    <text evidence="3 18">Amino-acid biosynthesis; L-methionine biosynthesis via de novo pathway; L-homoserine from L-aspartate: step 1/3.</text>
</comment>
<dbReference type="GO" id="GO:0004072">
    <property type="term" value="F:aspartate kinase activity"/>
    <property type="evidence" value="ECO:0007669"/>
    <property type="project" value="UniProtKB-EC"/>
</dbReference>
<dbReference type="SUPFAM" id="SSF55021">
    <property type="entry name" value="ACT-like"/>
    <property type="match status" value="2"/>
</dbReference>
<keyword evidence="8" id="KW-0677">Repeat</keyword>
<evidence type="ECO:0000256" key="2">
    <source>
        <dbReference type="ARBA" id="ARBA00004766"/>
    </source>
</evidence>
<dbReference type="PANTHER" id="PTHR21499:SF68">
    <property type="entry name" value="ASPARTOKINASE 2"/>
    <property type="match status" value="1"/>
</dbReference>